<keyword evidence="3" id="KW-0813">Transport</keyword>
<dbReference type="SUPFAM" id="SSF63712">
    <property type="entry name" value="Nicotinic receptor ligand binding domain-like"/>
    <property type="match status" value="1"/>
</dbReference>
<comment type="similarity">
    <text evidence="3">Belongs to the ligand-gated ion channel (TC 1.A.9) family.</text>
</comment>
<feature type="domain" description="Neurotransmitter-gated ion-channel ligand-binding" evidence="4">
    <location>
        <begin position="117"/>
        <end position="255"/>
    </location>
</feature>
<dbReference type="InterPro" id="IPR036734">
    <property type="entry name" value="Neur_chan_lig-bd_sf"/>
</dbReference>
<dbReference type="PANTHER" id="PTHR18945">
    <property type="entry name" value="NEUROTRANSMITTER GATED ION CHANNEL"/>
    <property type="match status" value="1"/>
</dbReference>
<dbReference type="Gene3D" id="2.70.170.10">
    <property type="entry name" value="Neurotransmitter-gated ion-channel ligand-binding domain"/>
    <property type="match status" value="1"/>
</dbReference>
<dbReference type="Pfam" id="PF02931">
    <property type="entry name" value="Neur_chan_LBD"/>
    <property type="match status" value="1"/>
</dbReference>
<dbReference type="GO" id="GO:0005230">
    <property type="term" value="F:extracellular ligand-gated monoatomic ion channel activity"/>
    <property type="evidence" value="ECO:0007669"/>
    <property type="project" value="InterPro"/>
</dbReference>
<reference evidence="6" key="1">
    <citation type="submission" date="2022-11" db="UniProtKB">
        <authorList>
            <consortium name="WormBaseParasite"/>
        </authorList>
    </citation>
    <scope>IDENTIFICATION</scope>
</reference>
<dbReference type="InterPro" id="IPR006202">
    <property type="entry name" value="Neur_chan_lig-bd"/>
</dbReference>
<organism evidence="5 6">
    <name type="scientific">Panagrolaimus superbus</name>
    <dbReference type="NCBI Taxonomy" id="310955"/>
    <lineage>
        <taxon>Eukaryota</taxon>
        <taxon>Metazoa</taxon>
        <taxon>Ecdysozoa</taxon>
        <taxon>Nematoda</taxon>
        <taxon>Chromadorea</taxon>
        <taxon>Rhabditida</taxon>
        <taxon>Tylenchina</taxon>
        <taxon>Panagrolaimomorpha</taxon>
        <taxon>Panagrolaimoidea</taxon>
        <taxon>Panagrolaimidae</taxon>
        <taxon>Panagrolaimus</taxon>
    </lineage>
</organism>
<evidence type="ECO:0000259" key="4">
    <source>
        <dbReference type="Pfam" id="PF02931"/>
    </source>
</evidence>
<name>A0A914YGN4_9BILA</name>
<keyword evidence="3" id="KW-0407">Ion channel</keyword>
<evidence type="ECO:0000313" key="5">
    <source>
        <dbReference type="Proteomes" id="UP000887577"/>
    </source>
</evidence>
<dbReference type="PRINTS" id="PR00252">
    <property type="entry name" value="NRIONCHANNEL"/>
</dbReference>
<evidence type="ECO:0000256" key="1">
    <source>
        <dbReference type="ARBA" id="ARBA00004141"/>
    </source>
</evidence>
<dbReference type="AlphaFoldDB" id="A0A914YGN4"/>
<dbReference type="Proteomes" id="UP000887577">
    <property type="component" value="Unplaced"/>
</dbReference>
<dbReference type="PROSITE" id="PS00236">
    <property type="entry name" value="NEUROTR_ION_CHANNEL"/>
    <property type="match status" value="1"/>
</dbReference>
<dbReference type="GO" id="GO:0016020">
    <property type="term" value="C:membrane"/>
    <property type="evidence" value="ECO:0007669"/>
    <property type="project" value="UniProtKB-SubCell"/>
</dbReference>
<evidence type="ECO:0000313" key="6">
    <source>
        <dbReference type="WBParaSite" id="PSU_v2.g18486.t1"/>
    </source>
</evidence>
<evidence type="ECO:0000256" key="2">
    <source>
        <dbReference type="ARBA" id="ARBA00023136"/>
    </source>
</evidence>
<dbReference type="InterPro" id="IPR018000">
    <property type="entry name" value="Neurotransmitter_ion_chnl_CS"/>
</dbReference>
<dbReference type="WBParaSite" id="PSU_v2.g18486.t1">
    <property type="protein sequence ID" value="PSU_v2.g18486.t1"/>
    <property type="gene ID" value="PSU_v2.g18486"/>
</dbReference>
<keyword evidence="2" id="KW-0472">Membrane</keyword>
<dbReference type="InterPro" id="IPR006201">
    <property type="entry name" value="Neur_channel"/>
</dbReference>
<accession>A0A914YGN4</accession>
<dbReference type="CDD" id="cd18990">
    <property type="entry name" value="LGIC_ECD_GABAAR"/>
    <property type="match status" value="1"/>
</dbReference>
<keyword evidence="3" id="KW-0406">Ion transport</keyword>
<evidence type="ECO:0000256" key="3">
    <source>
        <dbReference type="RuleBase" id="RU000687"/>
    </source>
</evidence>
<proteinExistence type="inferred from homology"/>
<dbReference type="GO" id="GO:0004888">
    <property type="term" value="F:transmembrane signaling receptor activity"/>
    <property type="evidence" value="ECO:0007669"/>
    <property type="project" value="InterPro"/>
</dbReference>
<protein>
    <submittedName>
        <fullName evidence="6">Neurotransmitter-gated ion-channel ligand-binding domain-containing protein</fullName>
    </submittedName>
</protein>
<keyword evidence="5" id="KW-1185">Reference proteome</keyword>
<comment type="subcellular location">
    <subcellularLocation>
        <location evidence="1">Membrane</location>
        <topology evidence="1">Multi-pass membrane protein</topology>
    </subcellularLocation>
</comment>
<sequence>MPTSTTSPSTISLSIPDIEVQTSFPQIRRTNFDRKNLKKAQSVVPLNLNPTTSEDISNPSSTAILPNIDETSPKVENPIISDECVYNSNHRKSLLADILSSYDKTVVPSNESVIITNSFVADVWFSQVWNDPRLDYSNVSCKTNLSLDSSVADKLWTPNVCFVNSKATEVHKSPASNVLLIIYPNGTTWLNYRVRVSGPCVFKLSNFPVDSQECTLVFESYSYNIAEVRLVWQQWQPVTLPPADDFRLPDFEYHNLTWEHTTQE</sequence>